<reference evidence="4 5" key="1">
    <citation type="submission" date="2017-12" db="EMBL/GenBank/DDBJ databases">
        <title>Sequencing the genomes of 1000 Actinobacteria strains.</title>
        <authorList>
            <person name="Klenk H.-P."/>
        </authorList>
    </citation>
    <scope>NUCLEOTIDE SEQUENCE [LARGE SCALE GENOMIC DNA]</scope>
    <source>
        <strain evidence="4 5">DSM 45165</strain>
    </source>
</reference>
<evidence type="ECO:0000256" key="2">
    <source>
        <dbReference type="SAM" id="Phobius"/>
    </source>
</evidence>
<sequence>MKRTVVFSALVAAGMLSAAPAFAAEAPTTPPATSTAAPSPSTEQPPDGNAGVPKAFIRVLPSSGRAGDRVTVRVGCEASEIKNLNSAALQFGKLHPVGAQNDPSKAPVSQGTATVRAGVKPGSYKVSFSCGSADLATKFTVLGAKPGPKPTPAPAPAPAPKQVSKVPSGAPQTGGTDGPVADDQSNLGLPIAAGAMGVLALGGTGLVAARRRRRG</sequence>
<feature type="region of interest" description="Disordered" evidence="1">
    <location>
        <begin position="25"/>
        <end position="53"/>
    </location>
</feature>
<feature type="chain" id="PRO_5014950176" description="Gram-positive cocci surface proteins LPxTG domain-containing protein" evidence="3">
    <location>
        <begin position="24"/>
        <end position="215"/>
    </location>
</feature>
<feature type="region of interest" description="Disordered" evidence="1">
    <location>
        <begin position="144"/>
        <end position="187"/>
    </location>
</feature>
<dbReference type="RefSeq" id="WP_101435854.1">
    <property type="nucleotide sequence ID" value="NZ_PJMY01000003.1"/>
</dbReference>
<feature type="transmembrane region" description="Helical" evidence="2">
    <location>
        <begin position="187"/>
        <end position="209"/>
    </location>
</feature>
<evidence type="ECO:0008006" key="6">
    <source>
        <dbReference type="Google" id="ProtNLM"/>
    </source>
</evidence>
<feature type="compositionally biased region" description="Low complexity" evidence="1">
    <location>
        <begin position="25"/>
        <end position="46"/>
    </location>
</feature>
<dbReference type="EMBL" id="PJMY01000003">
    <property type="protein sequence ID" value="PKV91886.1"/>
    <property type="molecule type" value="Genomic_DNA"/>
</dbReference>
<name>A0A2N3WDB0_9PSEU</name>
<feature type="signal peptide" evidence="3">
    <location>
        <begin position="1"/>
        <end position="23"/>
    </location>
</feature>
<evidence type="ECO:0000313" key="5">
    <source>
        <dbReference type="Proteomes" id="UP000233750"/>
    </source>
</evidence>
<comment type="caution">
    <text evidence="4">The sequence shown here is derived from an EMBL/GenBank/DDBJ whole genome shotgun (WGS) entry which is preliminary data.</text>
</comment>
<accession>A0A2N3WDB0</accession>
<dbReference type="Proteomes" id="UP000233750">
    <property type="component" value="Unassembled WGS sequence"/>
</dbReference>
<dbReference type="OrthoDB" id="3629550at2"/>
<evidence type="ECO:0000256" key="1">
    <source>
        <dbReference type="SAM" id="MobiDB-lite"/>
    </source>
</evidence>
<keyword evidence="2" id="KW-0472">Membrane</keyword>
<keyword evidence="5" id="KW-1185">Reference proteome</keyword>
<feature type="compositionally biased region" description="Pro residues" evidence="1">
    <location>
        <begin position="147"/>
        <end position="159"/>
    </location>
</feature>
<keyword evidence="2" id="KW-1133">Transmembrane helix</keyword>
<keyword evidence="3" id="KW-0732">Signal</keyword>
<evidence type="ECO:0000313" key="4">
    <source>
        <dbReference type="EMBL" id="PKV91886.1"/>
    </source>
</evidence>
<proteinExistence type="predicted"/>
<evidence type="ECO:0000256" key="3">
    <source>
        <dbReference type="SAM" id="SignalP"/>
    </source>
</evidence>
<keyword evidence="2" id="KW-0812">Transmembrane</keyword>
<gene>
    <name evidence="4" type="ORF">ATK30_2673</name>
</gene>
<dbReference type="AlphaFoldDB" id="A0A2N3WDB0"/>
<protein>
    <recommendedName>
        <fullName evidence="6">Gram-positive cocci surface proteins LPxTG domain-containing protein</fullName>
    </recommendedName>
</protein>
<organism evidence="4 5">
    <name type="scientific">Amycolatopsis echigonensis</name>
    <dbReference type="NCBI Taxonomy" id="2576905"/>
    <lineage>
        <taxon>Bacteria</taxon>
        <taxon>Bacillati</taxon>
        <taxon>Actinomycetota</taxon>
        <taxon>Actinomycetes</taxon>
        <taxon>Pseudonocardiales</taxon>
        <taxon>Pseudonocardiaceae</taxon>
        <taxon>Amycolatopsis</taxon>
    </lineage>
</organism>